<proteinExistence type="predicted"/>
<accession>A0AAV9VVJ5</accession>
<dbReference type="AlphaFoldDB" id="A0AAV9VVJ5"/>
<comment type="caution">
    <text evidence="1">The sequence shown here is derived from an EMBL/GenBank/DDBJ whole genome shotgun (WGS) entry which is preliminary data.</text>
</comment>
<keyword evidence="2" id="KW-1185">Reference proteome</keyword>
<evidence type="ECO:0000313" key="1">
    <source>
        <dbReference type="EMBL" id="KAK6496534.1"/>
    </source>
</evidence>
<dbReference type="EMBL" id="JAVHJL010000010">
    <property type="protein sequence ID" value="KAK6496534.1"/>
    <property type="molecule type" value="Genomic_DNA"/>
</dbReference>
<name>A0AAV9VVJ5_9PEZI</name>
<gene>
    <name evidence="1" type="ORF">TWF481_001536</name>
</gene>
<sequence length="540" mass="61535">MLYICSILTKNFVDFAFYAFFATNNIFRFELIELRNQQGARLVWESCQGDLGKVPKFLVEFIIGVAVLLLWRSFSPWTIVVQRRGDFWDPNSNITISNHVVTSTKPVEKPEASSLGKDDFERRLGDSEETFLKLVGTSSTPPKISRDDAIRLIYNVKQKEDWLDLIDGQDDHGLLALTKIVQRYIYTKQNPQDCGSQRYLILNKFPGDDAFGLGAIIQRISDYLSVALQTNSILLYATEKSPGEHFISEDGAGQCGRSLDCIFQKLSNCSSAAQKGINGNTRSLFAGEPLDLDVEAFLAKHKYPIPLVFEEALRKIQPDVTGEMLKYWWRAQAAAYIMRFNQNTSRRLKQFRLGEGTKQLGIQWDLNGDPMDVNVPFPIPEGTISMHVRHGDKGSEMRLVPFNDYVVRAEKFSAENPLGNWKRAFLSTEDPNVIEQMKTMARITPFSYSGSNSRWTWYWTDIPRLNTGPETQLKEFGNRTDLTIKWVLQLVMAIECDVFVGTRGSGWNRLIDSLRCTWLASCKQPFLEVGFENDWIGYGP</sequence>
<dbReference type="PANTHER" id="PTHR13132">
    <property type="entry name" value="ALPHA- 1,6 -FUCOSYLTRANSFERASE"/>
    <property type="match status" value="1"/>
</dbReference>
<protein>
    <recommendedName>
        <fullName evidence="3">Mitochondrial inner membrane protein required for protein import</fullName>
    </recommendedName>
</protein>
<evidence type="ECO:0008006" key="3">
    <source>
        <dbReference type="Google" id="ProtNLM"/>
    </source>
</evidence>
<dbReference type="PANTHER" id="PTHR13132:SF29">
    <property type="entry name" value="ALPHA-(1,6)-FUCOSYLTRANSFERASE"/>
    <property type="match status" value="1"/>
</dbReference>
<dbReference type="GO" id="GO:0006487">
    <property type="term" value="P:protein N-linked glycosylation"/>
    <property type="evidence" value="ECO:0007669"/>
    <property type="project" value="TreeGrafter"/>
</dbReference>
<reference evidence="1 2" key="1">
    <citation type="submission" date="2023-08" db="EMBL/GenBank/DDBJ databases">
        <authorList>
            <person name="Palmer J.M."/>
        </authorList>
    </citation>
    <scope>NUCLEOTIDE SEQUENCE [LARGE SCALE GENOMIC DNA]</scope>
    <source>
        <strain evidence="1 2">TWF481</strain>
    </source>
</reference>
<dbReference type="GO" id="GO:0046921">
    <property type="term" value="F:alpha-(1-&gt;6)-fucosyltransferase activity"/>
    <property type="evidence" value="ECO:0007669"/>
    <property type="project" value="TreeGrafter"/>
</dbReference>
<evidence type="ECO:0000313" key="2">
    <source>
        <dbReference type="Proteomes" id="UP001370758"/>
    </source>
</evidence>
<dbReference type="Proteomes" id="UP001370758">
    <property type="component" value="Unassembled WGS sequence"/>
</dbReference>
<dbReference type="Gene3D" id="3.40.50.11350">
    <property type="match status" value="1"/>
</dbReference>
<organism evidence="1 2">
    <name type="scientific">Arthrobotrys musiformis</name>
    <dbReference type="NCBI Taxonomy" id="47236"/>
    <lineage>
        <taxon>Eukaryota</taxon>
        <taxon>Fungi</taxon>
        <taxon>Dikarya</taxon>
        <taxon>Ascomycota</taxon>
        <taxon>Pezizomycotina</taxon>
        <taxon>Orbiliomycetes</taxon>
        <taxon>Orbiliales</taxon>
        <taxon>Orbiliaceae</taxon>
        <taxon>Arthrobotrys</taxon>
    </lineage>
</organism>